<organism evidence="12 13">
    <name type="scientific">Recurvomyces mirabilis</name>
    <dbReference type="NCBI Taxonomy" id="574656"/>
    <lineage>
        <taxon>Eukaryota</taxon>
        <taxon>Fungi</taxon>
        <taxon>Dikarya</taxon>
        <taxon>Ascomycota</taxon>
        <taxon>Pezizomycotina</taxon>
        <taxon>Dothideomycetes</taxon>
        <taxon>Dothideomycetidae</taxon>
        <taxon>Mycosphaerellales</taxon>
        <taxon>Teratosphaeriaceae</taxon>
        <taxon>Recurvomyces</taxon>
    </lineage>
</organism>
<evidence type="ECO:0000256" key="8">
    <source>
        <dbReference type="ARBA" id="ARBA00023315"/>
    </source>
</evidence>
<feature type="region of interest" description="Disordered" evidence="9">
    <location>
        <begin position="262"/>
        <end position="294"/>
    </location>
</feature>
<keyword evidence="8 12" id="KW-0012">Acyltransferase</keyword>
<feature type="transmembrane region" description="Helical" evidence="10">
    <location>
        <begin position="32"/>
        <end position="55"/>
    </location>
</feature>
<dbReference type="AlphaFoldDB" id="A0AAE1C349"/>
<accession>A0AAE1C349</accession>
<evidence type="ECO:0000256" key="5">
    <source>
        <dbReference type="ARBA" id="ARBA00022989"/>
    </source>
</evidence>
<dbReference type="InterPro" id="IPR002123">
    <property type="entry name" value="Plipid/glycerol_acylTrfase"/>
</dbReference>
<dbReference type="GO" id="GO:0016020">
    <property type="term" value="C:membrane"/>
    <property type="evidence" value="ECO:0007669"/>
    <property type="project" value="UniProtKB-SubCell"/>
</dbReference>
<dbReference type="PANTHER" id="PTHR23063">
    <property type="entry name" value="PHOSPHOLIPID ACYLTRANSFERASE"/>
    <property type="match status" value="1"/>
</dbReference>
<dbReference type="EMBL" id="JAUTXT010000011">
    <property type="protein sequence ID" value="KAK3676244.1"/>
    <property type="molecule type" value="Genomic_DNA"/>
</dbReference>
<gene>
    <name evidence="12" type="primary">vps66</name>
    <name evidence="12" type="ORF">LTR78_003994</name>
</gene>
<evidence type="ECO:0000256" key="3">
    <source>
        <dbReference type="ARBA" id="ARBA00022679"/>
    </source>
</evidence>
<comment type="similarity">
    <text evidence="2">Belongs to the 1-acyl-sn-glycerol-3-phosphate acyltransferase family.</text>
</comment>
<feature type="compositionally biased region" description="Low complexity" evidence="9">
    <location>
        <begin position="262"/>
        <end position="282"/>
    </location>
</feature>
<evidence type="ECO:0000256" key="10">
    <source>
        <dbReference type="SAM" id="Phobius"/>
    </source>
</evidence>
<evidence type="ECO:0000256" key="7">
    <source>
        <dbReference type="ARBA" id="ARBA00023136"/>
    </source>
</evidence>
<keyword evidence="6" id="KW-0443">Lipid metabolism</keyword>
<evidence type="ECO:0000256" key="4">
    <source>
        <dbReference type="ARBA" id="ARBA00022692"/>
    </source>
</evidence>
<comment type="caution">
    <text evidence="12">The sequence shown here is derived from an EMBL/GenBank/DDBJ whole genome shotgun (WGS) entry which is preliminary data.</text>
</comment>
<name>A0AAE1C349_9PEZI</name>
<sequence length="377" mass="41741">MEKYGQYRDKGSGIAPFFPISPPASTPLLLPWHIFLFCIRIPLLTVAWLIWLFIIQWFPAGGILRKANQWCLLGIPGVWWIDLQVDGVRRGSLAQTPRGRLPYPGTIIASSYTSPLDVLYLAAIFDPIFTQSFRNSRHVQPISQETALANCFNIENPLERGKEHKTTDLATLVKQNPGRVIVVFPETTTSNGRGIMKLSPSLLSAAKDTKIFAVSLRYTPADVVTPIPGWLEVFRFIWRLNSRQTHCIRVRIGQPMTIAKLPASSGVSGESSPAASPAGKSNARSRTKEARRSSNFESNFFDTLQAETTQKVAGDRESVGSETTDEEGEAMSAVEKRVLDAVADDLARLGRVKRVSLGVEEKAKFVDAWAKGTKSRK</sequence>
<evidence type="ECO:0000256" key="6">
    <source>
        <dbReference type="ARBA" id="ARBA00023098"/>
    </source>
</evidence>
<evidence type="ECO:0000313" key="13">
    <source>
        <dbReference type="Proteomes" id="UP001274830"/>
    </source>
</evidence>
<dbReference type="GO" id="GO:0016746">
    <property type="term" value="F:acyltransferase activity"/>
    <property type="evidence" value="ECO:0007669"/>
    <property type="project" value="UniProtKB-KW"/>
</dbReference>
<dbReference type="GO" id="GO:0006629">
    <property type="term" value="P:lipid metabolic process"/>
    <property type="evidence" value="ECO:0007669"/>
    <property type="project" value="UniProtKB-KW"/>
</dbReference>
<reference evidence="12" key="1">
    <citation type="submission" date="2023-07" db="EMBL/GenBank/DDBJ databases">
        <title>Black Yeasts Isolated from many extreme environments.</title>
        <authorList>
            <person name="Coleine C."/>
            <person name="Stajich J.E."/>
            <person name="Selbmann L."/>
        </authorList>
    </citation>
    <scope>NUCLEOTIDE SEQUENCE</scope>
    <source>
        <strain evidence="12">CCFEE 5485</strain>
    </source>
</reference>
<protein>
    <submittedName>
        <fullName evidence="12">Lysophosphatidic acid:oleoyl-CoA acyltransferase 1</fullName>
    </submittedName>
</protein>
<keyword evidence="3" id="KW-0808">Transferase</keyword>
<proteinExistence type="inferred from homology"/>
<dbReference type="SUPFAM" id="SSF69593">
    <property type="entry name" value="Glycerol-3-phosphate (1)-acyltransferase"/>
    <property type="match status" value="1"/>
</dbReference>
<dbReference type="Proteomes" id="UP001274830">
    <property type="component" value="Unassembled WGS sequence"/>
</dbReference>
<keyword evidence="5 10" id="KW-1133">Transmembrane helix</keyword>
<dbReference type="SMART" id="SM00563">
    <property type="entry name" value="PlsC"/>
    <property type="match status" value="1"/>
</dbReference>
<evidence type="ECO:0000256" key="2">
    <source>
        <dbReference type="ARBA" id="ARBA00008655"/>
    </source>
</evidence>
<keyword evidence="4 10" id="KW-0812">Transmembrane</keyword>
<feature type="domain" description="Phospholipid/glycerol acyltransferase" evidence="11">
    <location>
        <begin position="106"/>
        <end position="219"/>
    </location>
</feature>
<feature type="region of interest" description="Disordered" evidence="9">
    <location>
        <begin position="307"/>
        <end position="332"/>
    </location>
</feature>
<evidence type="ECO:0000256" key="1">
    <source>
        <dbReference type="ARBA" id="ARBA00004370"/>
    </source>
</evidence>
<evidence type="ECO:0000256" key="9">
    <source>
        <dbReference type="SAM" id="MobiDB-lite"/>
    </source>
</evidence>
<evidence type="ECO:0000259" key="11">
    <source>
        <dbReference type="SMART" id="SM00563"/>
    </source>
</evidence>
<evidence type="ECO:0000313" key="12">
    <source>
        <dbReference type="EMBL" id="KAK3676244.1"/>
    </source>
</evidence>
<dbReference type="PANTHER" id="PTHR23063:SF60">
    <property type="entry name" value="LYSOPHOSPHATIDIC ACID:OLEOYL-COA ACYLTRANSFERASE 1"/>
    <property type="match status" value="1"/>
</dbReference>
<keyword evidence="7 10" id="KW-0472">Membrane</keyword>
<keyword evidence="13" id="KW-1185">Reference proteome</keyword>
<comment type="subcellular location">
    <subcellularLocation>
        <location evidence="1">Membrane</location>
    </subcellularLocation>
</comment>
<dbReference type="Pfam" id="PF01553">
    <property type="entry name" value="Acyltransferase"/>
    <property type="match status" value="1"/>
</dbReference>